<dbReference type="SUPFAM" id="SSF50494">
    <property type="entry name" value="Trypsin-like serine proteases"/>
    <property type="match status" value="1"/>
</dbReference>
<evidence type="ECO:0000259" key="3">
    <source>
        <dbReference type="Pfam" id="PF00089"/>
    </source>
</evidence>
<keyword evidence="5" id="KW-1185">Reference proteome</keyword>
<organism evidence="4 5">
    <name type="scientific">Larinioides sclopetarius</name>
    <dbReference type="NCBI Taxonomy" id="280406"/>
    <lineage>
        <taxon>Eukaryota</taxon>
        <taxon>Metazoa</taxon>
        <taxon>Ecdysozoa</taxon>
        <taxon>Arthropoda</taxon>
        <taxon>Chelicerata</taxon>
        <taxon>Arachnida</taxon>
        <taxon>Araneae</taxon>
        <taxon>Araneomorphae</taxon>
        <taxon>Entelegynae</taxon>
        <taxon>Araneoidea</taxon>
        <taxon>Araneidae</taxon>
        <taxon>Larinioides</taxon>
    </lineage>
</organism>
<gene>
    <name evidence="4" type="ORF">LARSCL_LOCUS16343</name>
</gene>
<comment type="caution">
    <text evidence="4">The sequence shown here is derived from an EMBL/GenBank/DDBJ whole genome shotgun (WGS) entry which is preliminary data.</text>
</comment>
<keyword evidence="1" id="KW-1015">Disulfide bond</keyword>
<dbReference type="EMBL" id="CAXIEN010000260">
    <property type="protein sequence ID" value="CAL1290209.1"/>
    <property type="molecule type" value="Genomic_DNA"/>
</dbReference>
<dbReference type="InterPro" id="IPR051487">
    <property type="entry name" value="Ser/Thr_Proteases_Immune/Dev"/>
</dbReference>
<dbReference type="InterPro" id="IPR001254">
    <property type="entry name" value="Trypsin_dom"/>
</dbReference>
<dbReference type="InterPro" id="IPR009003">
    <property type="entry name" value="Peptidase_S1_PA"/>
</dbReference>
<dbReference type="Gene3D" id="2.40.10.10">
    <property type="entry name" value="Trypsin-like serine proteases"/>
    <property type="match status" value="2"/>
</dbReference>
<name>A0AAV2B469_9ARAC</name>
<dbReference type="GO" id="GO:0006508">
    <property type="term" value="P:proteolysis"/>
    <property type="evidence" value="ECO:0007669"/>
    <property type="project" value="InterPro"/>
</dbReference>
<evidence type="ECO:0000256" key="1">
    <source>
        <dbReference type="ARBA" id="ARBA00023157"/>
    </source>
</evidence>
<evidence type="ECO:0000313" key="4">
    <source>
        <dbReference type="EMBL" id="CAL1290209.1"/>
    </source>
</evidence>
<reference evidence="4 5" key="1">
    <citation type="submission" date="2024-04" db="EMBL/GenBank/DDBJ databases">
        <authorList>
            <person name="Rising A."/>
            <person name="Reimegard J."/>
            <person name="Sonavane S."/>
            <person name="Akerstrom W."/>
            <person name="Nylinder S."/>
            <person name="Hedman E."/>
            <person name="Kallberg Y."/>
        </authorList>
    </citation>
    <scope>NUCLEOTIDE SEQUENCE [LARGE SCALE GENOMIC DNA]</scope>
</reference>
<dbReference type="PANTHER" id="PTHR24256">
    <property type="entry name" value="TRYPTASE-RELATED"/>
    <property type="match status" value="1"/>
</dbReference>
<feature type="domain" description="Peptidase S1" evidence="3">
    <location>
        <begin position="8"/>
        <end position="89"/>
    </location>
</feature>
<protein>
    <recommendedName>
        <fullName evidence="3">Peptidase S1 domain-containing protein</fullName>
    </recommendedName>
</protein>
<dbReference type="Pfam" id="PF00089">
    <property type="entry name" value="Trypsin"/>
    <property type="match status" value="1"/>
</dbReference>
<proteinExistence type="inferred from homology"/>
<evidence type="ECO:0000313" key="5">
    <source>
        <dbReference type="Proteomes" id="UP001497382"/>
    </source>
</evidence>
<sequence length="91" mass="10457">MFSVDDRVHDIGLMKLNKRIECSWMSSPICLPQEDLNKYGKNLIVAGWGRHSDESKKKEMREGEMTQVQNEECLQEGQSLSKARHYLCAVA</sequence>
<dbReference type="GO" id="GO:0004252">
    <property type="term" value="F:serine-type endopeptidase activity"/>
    <property type="evidence" value="ECO:0007669"/>
    <property type="project" value="InterPro"/>
</dbReference>
<comment type="similarity">
    <text evidence="2">Belongs to the peptidase S1 family. CLIP subfamily.</text>
</comment>
<dbReference type="InterPro" id="IPR043504">
    <property type="entry name" value="Peptidase_S1_PA_chymotrypsin"/>
</dbReference>
<feature type="non-terminal residue" evidence="4">
    <location>
        <position position="91"/>
    </location>
</feature>
<accession>A0AAV2B469</accession>
<evidence type="ECO:0000256" key="2">
    <source>
        <dbReference type="ARBA" id="ARBA00024195"/>
    </source>
</evidence>
<dbReference type="AlphaFoldDB" id="A0AAV2B469"/>
<dbReference type="Proteomes" id="UP001497382">
    <property type="component" value="Unassembled WGS sequence"/>
</dbReference>